<dbReference type="RefSeq" id="WP_310415196.1">
    <property type="nucleotide sequence ID" value="NZ_JAVDYC010000001.1"/>
</dbReference>
<keyword evidence="3" id="KW-1185">Reference proteome</keyword>
<dbReference type="EMBL" id="JAVDYC010000001">
    <property type="protein sequence ID" value="MDR7323389.1"/>
    <property type="molecule type" value="Genomic_DNA"/>
</dbReference>
<accession>A0AAE3ZNX8</accession>
<sequence>MIPLHGDEWGTAQEIAGRLGADVTVAMIRNWARRDGLSNVELTCDDGKRRTHYSLNQAARIEAKKDSSGRGRPRAA</sequence>
<proteinExistence type="predicted"/>
<dbReference type="AlphaFoldDB" id="A0AAE3ZNX8"/>
<name>A0AAE3ZNX8_9ACTN</name>
<comment type="caution">
    <text evidence="2">The sequence shown here is derived from an EMBL/GenBank/DDBJ whole genome shotgun (WGS) entry which is preliminary data.</text>
</comment>
<gene>
    <name evidence="2" type="ORF">J2S44_003639</name>
</gene>
<protein>
    <submittedName>
        <fullName evidence="2">Uncharacterized protein</fullName>
    </submittedName>
</protein>
<reference evidence="2 3" key="1">
    <citation type="submission" date="2023-07" db="EMBL/GenBank/DDBJ databases">
        <title>Sequencing the genomes of 1000 actinobacteria strains.</title>
        <authorList>
            <person name="Klenk H.-P."/>
        </authorList>
    </citation>
    <scope>NUCLEOTIDE SEQUENCE [LARGE SCALE GENOMIC DNA]</scope>
    <source>
        <strain evidence="2 3">DSM 44711</strain>
    </source>
</reference>
<dbReference type="Proteomes" id="UP001183629">
    <property type="component" value="Unassembled WGS sequence"/>
</dbReference>
<feature type="region of interest" description="Disordered" evidence="1">
    <location>
        <begin position="55"/>
        <end position="76"/>
    </location>
</feature>
<evidence type="ECO:0000313" key="3">
    <source>
        <dbReference type="Proteomes" id="UP001183629"/>
    </source>
</evidence>
<evidence type="ECO:0000256" key="1">
    <source>
        <dbReference type="SAM" id="MobiDB-lite"/>
    </source>
</evidence>
<evidence type="ECO:0000313" key="2">
    <source>
        <dbReference type="EMBL" id="MDR7323389.1"/>
    </source>
</evidence>
<organism evidence="2 3">
    <name type="scientific">Catenuloplanes niger</name>
    <dbReference type="NCBI Taxonomy" id="587534"/>
    <lineage>
        <taxon>Bacteria</taxon>
        <taxon>Bacillati</taxon>
        <taxon>Actinomycetota</taxon>
        <taxon>Actinomycetes</taxon>
        <taxon>Micromonosporales</taxon>
        <taxon>Micromonosporaceae</taxon>
        <taxon>Catenuloplanes</taxon>
    </lineage>
</organism>